<comment type="caution">
    <text evidence="1">The sequence shown here is derived from an EMBL/GenBank/DDBJ whole genome shotgun (WGS) entry which is preliminary data.</text>
</comment>
<dbReference type="RefSeq" id="WP_376883842.1">
    <property type="nucleotide sequence ID" value="NZ_JBHUHR010000015.1"/>
</dbReference>
<organism evidence="1 2">
    <name type="scientific">Belliella marina</name>
    <dbReference type="NCBI Taxonomy" id="1644146"/>
    <lineage>
        <taxon>Bacteria</taxon>
        <taxon>Pseudomonadati</taxon>
        <taxon>Bacteroidota</taxon>
        <taxon>Cytophagia</taxon>
        <taxon>Cytophagales</taxon>
        <taxon>Cyclobacteriaceae</taxon>
        <taxon>Belliella</taxon>
    </lineage>
</organism>
<gene>
    <name evidence="1" type="ORF">ACFSKL_04420</name>
</gene>
<accession>A0ABW4VJT3</accession>
<dbReference type="Proteomes" id="UP001597361">
    <property type="component" value="Unassembled WGS sequence"/>
</dbReference>
<proteinExistence type="predicted"/>
<keyword evidence="2" id="KW-1185">Reference proteome</keyword>
<dbReference type="EMBL" id="JBHUHR010000015">
    <property type="protein sequence ID" value="MFD2034021.1"/>
    <property type="molecule type" value="Genomic_DNA"/>
</dbReference>
<evidence type="ECO:0000313" key="2">
    <source>
        <dbReference type="Proteomes" id="UP001597361"/>
    </source>
</evidence>
<protein>
    <submittedName>
        <fullName evidence="1">Uncharacterized protein</fullName>
    </submittedName>
</protein>
<reference evidence="2" key="1">
    <citation type="journal article" date="2019" name="Int. J. Syst. Evol. Microbiol.">
        <title>The Global Catalogue of Microorganisms (GCM) 10K type strain sequencing project: providing services to taxonomists for standard genome sequencing and annotation.</title>
        <authorList>
            <consortium name="The Broad Institute Genomics Platform"/>
            <consortium name="The Broad Institute Genome Sequencing Center for Infectious Disease"/>
            <person name="Wu L."/>
            <person name="Ma J."/>
        </authorList>
    </citation>
    <scope>NUCLEOTIDE SEQUENCE [LARGE SCALE GENOMIC DNA]</scope>
    <source>
        <strain evidence="2">CGMCC 1.15180</strain>
    </source>
</reference>
<sequence>MNKILGTIIICLLSFDSVAQTKEFTAMEYVGGIGNRILKVWVTDSLIFAAKVKGLTSVTTYSPLDNTQLVVSPEKRNNPDFYVDEEKSILYSHIDFSSITPKKFLEIDNKNFVIRKIDILESYHKSKKKWGMGGYTHNGRIFVISTPNEFNSKKKRELILIGDQDEKPILEWIKKH</sequence>
<evidence type="ECO:0000313" key="1">
    <source>
        <dbReference type="EMBL" id="MFD2034021.1"/>
    </source>
</evidence>
<name>A0ABW4VJT3_9BACT</name>